<evidence type="ECO:0000256" key="4">
    <source>
        <dbReference type="ARBA" id="ARBA00022490"/>
    </source>
</evidence>
<comment type="pathway">
    <text evidence="8">Purine metabolism.</text>
</comment>
<evidence type="ECO:0000256" key="6">
    <source>
        <dbReference type="ARBA" id="ARBA00022679"/>
    </source>
</evidence>
<protein>
    <submittedName>
        <fullName evidence="10">Adenine phosphoribosyltransferase</fullName>
    </submittedName>
</protein>
<dbReference type="PANTHER" id="PTHR11776">
    <property type="entry name" value="ADENINE PHOSPHORIBOSYLTRANSFERASE"/>
    <property type="match status" value="1"/>
</dbReference>
<keyword evidence="6 10" id="KW-0808">Transferase</keyword>
<dbReference type="InterPro" id="IPR050120">
    <property type="entry name" value="Adenine_PRTase"/>
</dbReference>
<evidence type="ECO:0000256" key="3">
    <source>
        <dbReference type="ARBA" id="ARBA00011738"/>
    </source>
</evidence>
<keyword evidence="11" id="KW-1185">Reference proteome</keyword>
<evidence type="ECO:0000256" key="7">
    <source>
        <dbReference type="ARBA" id="ARBA00022726"/>
    </source>
</evidence>
<keyword evidence="4" id="KW-0963">Cytoplasm</keyword>
<organism evidence="10 11">
    <name type="scientific">Actinokineospora auranticolor</name>
    <dbReference type="NCBI Taxonomy" id="155976"/>
    <lineage>
        <taxon>Bacteria</taxon>
        <taxon>Bacillati</taxon>
        <taxon>Actinomycetota</taxon>
        <taxon>Actinomycetes</taxon>
        <taxon>Pseudonocardiales</taxon>
        <taxon>Pseudonocardiaceae</taxon>
        <taxon>Actinokineospora</taxon>
    </lineage>
</organism>
<evidence type="ECO:0000256" key="1">
    <source>
        <dbReference type="ARBA" id="ARBA00004496"/>
    </source>
</evidence>
<feature type="domain" description="Phosphoribosyltransferase" evidence="9">
    <location>
        <begin position="44"/>
        <end position="168"/>
    </location>
</feature>
<dbReference type="InterPro" id="IPR029057">
    <property type="entry name" value="PRTase-like"/>
</dbReference>
<comment type="subcellular location">
    <subcellularLocation>
        <location evidence="1">Cytoplasm</location>
    </subcellularLocation>
</comment>
<dbReference type="Proteomes" id="UP000239203">
    <property type="component" value="Unassembled WGS sequence"/>
</dbReference>
<sequence length="208" mass="23278">MSPELRTRLRDRFAWRGDRTDDSVFADLTGWWRDPDLLRDLGPALAGLFADTEPTVVLGLQSRGFIIGPLVAAALGIGFVEVRKDPRQLSDSDAWYRCTTPPDYRDRQLHLGFPRRLVGPADRVLLVDDWIATGGQAAGAHSLVTAAGARWLGAAVIVDSLSDNQARRRLGVRSLLLDRHISPYWTHPWLPARTPPRRRWLSGPRGRC</sequence>
<dbReference type="PANTHER" id="PTHR11776:SF7">
    <property type="entry name" value="PHOSPHORIBOSYLTRANSFERASE DOMAIN-CONTAINING PROTEIN"/>
    <property type="match status" value="1"/>
</dbReference>
<dbReference type="SUPFAM" id="SSF53271">
    <property type="entry name" value="PRTase-like"/>
    <property type="match status" value="1"/>
</dbReference>
<dbReference type="GO" id="GO:0003999">
    <property type="term" value="F:adenine phosphoribosyltransferase activity"/>
    <property type="evidence" value="ECO:0007669"/>
    <property type="project" value="TreeGrafter"/>
</dbReference>
<dbReference type="EMBL" id="PTIX01000001">
    <property type="protein sequence ID" value="PPK71122.1"/>
    <property type="molecule type" value="Genomic_DNA"/>
</dbReference>
<comment type="similarity">
    <text evidence="2">Belongs to the purine/pyrimidine phosphoribosyltransferase family.</text>
</comment>
<evidence type="ECO:0000313" key="10">
    <source>
        <dbReference type="EMBL" id="PPK71122.1"/>
    </source>
</evidence>
<dbReference type="CDD" id="cd06223">
    <property type="entry name" value="PRTases_typeI"/>
    <property type="match status" value="1"/>
</dbReference>
<evidence type="ECO:0000256" key="8">
    <source>
        <dbReference type="ARBA" id="ARBA00025704"/>
    </source>
</evidence>
<evidence type="ECO:0000259" key="9">
    <source>
        <dbReference type="Pfam" id="PF00156"/>
    </source>
</evidence>
<accession>A0A2S6H0W3</accession>
<comment type="subunit">
    <text evidence="3">Homodimer.</text>
</comment>
<proteinExistence type="inferred from homology"/>
<dbReference type="RefSeq" id="WP_104476111.1">
    <property type="nucleotide sequence ID" value="NZ_CP154825.1"/>
</dbReference>
<dbReference type="OrthoDB" id="7740853at2"/>
<gene>
    <name evidence="10" type="ORF">CLV40_101311</name>
</gene>
<dbReference type="Pfam" id="PF00156">
    <property type="entry name" value="Pribosyltran"/>
    <property type="match status" value="1"/>
</dbReference>
<evidence type="ECO:0000313" key="11">
    <source>
        <dbReference type="Proteomes" id="UP000239203"/>
    </source>
</evidence>
<dbReference type="InterPro" id="IPR000836">
    <property type="entry name" value="PRTase_dom"/>
</dbReference>
<evidence type="ECO:0000256" key="5">
    <source>
        <dbReference type="ARBA" id="ARBA00022676"/>
    </source>
</evidence>
<keyword evidence="7" id="KW-0660">Purine salvage</keyword>
<evidence type="ECO:0000256" key="2">
    <source>
        <dbReference type="ARBA" id="ARBA00008391"/>
    </source>
</evidence>
<keyword evidence="5 10" id="KW-0328">Glycosyltransferase</keyword>
<name>A0A2S6H0W3_9PSEU</name>
<dbReference type="AlphaFoldDB" id="A0A2S6H0W3"/>
<dbReference type="Gene3D" id="3.40.50.2020">
    <property type="match status" value="1"/>
</dbReference>
<dbReference type="GO" id="GO:0005737">
    <property type="term" value="C:cytoplasm"/>
    <property type="evidence" value="ECO:0007669"/>
    <property type="project" value="UniProtKB-SubCell"/>
</dbReference>
<reference evidence="10 11" key="1">
    <citation type="submission" date="2018-02" db="EMBL/GenBank/DDBJ databases">
        <title>Genomic Encyclopedia of Archaeal and Bacterial Type Strains, Phase II (KMG-II): from individual species to whole genera.</title>
        <authorList>
            <person name="Goeker M."/>
        </authorList>
    </citation>
    <scope>NUCLEOTIDE SEQUENCE [LARGE SCALE GENOMIC DNA]</scope>
    <source>
        <strain evidence="10 11">YU 961-1</strain>
    </source>
</reference>
<comment type="caution">
    <text evidence="10">The sequence shown here is derived from an EMBL/GenBank/DDBJ whole genome shotgun (WGS) entry which is preliminary data.</text>
</comment>
<dbReference type="GO" id="GO:0006166">
    <property type="term" value="P:purine ribonucleoside salvage"/>
    <property type="evidence" value="ECO:0007669"/>
    <property type="project" value="UniProtKB-KW"/>
</dbReference>